<evidence type="ECO:0000313" key="1">
    <source>
        <dbReference type="EMBL" id="PRX91938.1"/>
    </source>
</evidence>
<gene>
    <name evidence="1" type="ORF">CLV72_11211</name>
</gene>
<comment type="caution">
    <text evidence="1">The sequence shown here is derived from an EMBL/GenBank/DDBJ whole genome shotgun (WGS) entry which is preliminary data.</text>
</comment>
<accession>A0A2T0PT20</accession>
<dbReference type="EMBL" id="PVZC01000012">
    <property type="protein sequence ID" value="PRX91938.1"/>
    <property type="molecule type" value="Genomic_DNA"/>
</dbReference>
<protein>
    <submittedName>
        <fullName evidence="1">Uncharacterized protein</fullName>
    </submittedName>
</protein>
<evidence type="ECO:0000313" key="2">
    <source>
        <dbReference type="Proteomes" id="UP000237846"/>
    </source>
</evidence>
<dbReference type="Proteomes" id="UP000237846">
    <property type="component" value="Unassembled WGS sequence"/>
</dbReference>
<sequence length="89" mass="10498">MCDPHAEEIGARISELLDEGWDLNLETLNGRLTVHLRQHPHTYTVTTGRHDTLLTQLRNLRAWVSEHERQRLQEAKEAYLKVLERWGPF</sequence>
<dbReference type="AlphaFoldDB" id="A0A2T0PT20"/>
<reference evidence="1 2" key="1">
    <citation type="submission" date="2018-03" db="EMBL/GenBank/DDBJ databases">
        <title>Genomic Encyclopedia of Archaeal and Bacterial Type Strains, Phase II (KMG-II): from individual species to whole genera.</title>
        <authorList>
            <person name="Goeker M."/>
        </authorList>
    </citation>
    <scope>NUCLEOTIDE SEQUENCE [LARGE SCALE GENOMIC DNA]</scope>
    <source>
        <strain evidence="1 2">DSM 45601</strain>
    </source>
</reference>
<proteinExistence type="predicted"/>
<organism evidence="1 2">
    <name type="scientific">Allonocardiopsis opalescens</name>
    <dbReference type="NCBI Taxonomy" id="1144618"/>
    <lineage>
        <taxon>Bacteria</taxon>
        <taxon>Bacillati</taxon>
        <taxon>Actinomycetota</taxon>
        <taxon>Actinomycetes</taxon>
        <taxon>Streptosporangiales</taxon>
        <taxon>Allonocardiopsis</taxon>
    </lineage>
</organism>
<keyword evidence="2" id="KW-1185">Reference proteome</keyword>
<name>A0A2T0PT20_9ACTN</name>